<protein>
    <submittedName>
        <fullName evidence="2">Uncharacterized protein</fullName>
    </submittedName>
</protein>
<organism evidence="2 3">
    <name type="scientific">Mycolicibacterium pulveris</name>
    <name type="common">Mycobacterium pulveris</name>
    <dbReference type="NCBI Taxonomy" id="36813"/>
    <lineage>
        <taxon>Bacteria</taxon>
        <taxon>Bacillati</taxon>
        <taxon>Actinomycetota</taxon>
        <taxon>Actinomycetes</taxon>
        <taxon>Mycobacteriales</taxon>
        <taxon>Mycobacteriaceae</taxon>
        <taxon>Mycolicibacterium</taxon>
    </lineage>
</organism>
<accession>A0A7I7UCA1</accession>
<sequence length="155" mass="17060">MAHMVTVEGTVTPCAGVLPRGERRTVTVTPELRKWVRRGCVKVVEGSLDPPAELEPVVEESASIDVPGLELTSEDDDSEQPASDTDHDDDDSPDTLAWAPRYEATPPPRNASRNEWAVFLDNHEPDPIPYPPGAGRDELIDRWDEHQAQRADGDG</sequence>
<feature type="region of interest" description="Disordered" evidence="1">
    <location>
        <begin position="45"/>
        <end position="155"/>
    </location>
</feature>
<dbReference type="EMBL" id="AP022599">
    <property type="protein sequence ID" value="BBY78867.1"/>
    <property type="molecule type" value="Genomic_DNA"/>
</dbReference>
<name>A0A7I7UCA1_MYCPV</name>
<keyword evidence="3" id="KW-1185">Reference proteome</keyword>
<gene>
    <name evidence="2" type="ORF">MPUL_00250</name>
</gene>
<evidence type="ECO:0000313" key="2">
    <source>
        <dbReference type="EMBL" id="BBY78867.1"/>
    </source>
</evidence>
<proteinExistence type="predicted"/>
<feature type="compositionally biased region" description="Basic and acidic residues" evidence="1">
    <location>
        <begin position="135"/>
        <end position="155"/>
    </location>
</feature>
<reference evidence="2 3" key="1">
    <citation type="journal article" date="2019" name="Emerg. Microbes Infect.">
        <title>Comprehensive subspecies identification of 175 nontuberculous mycobacteria species based on 7547 genomic profiles.</title>
        <authorList>
            <person name="Matsumoto Y."/>
            <person name="Kinjo T."/>
            <person name="Motooka D."/>
            <person name="Nabeya D."/>
            <person name="Jung N."/>
            <person name="Uechi K."/>
            <person name="Horii T."/>
            <person name="Iida T."/>
            <person name="Fujita J."/>
            <person name="Nakamura S."/>
        </authorList>
    </citation>
    <scope>NUCLEOTIDE SEQUENCE [LARGE SCALE GENOMIC DNA]</scope>
    <source>
        <strain evidence="2 3">JCM 6370</strain>
    </source>
</reference>
<dbReference type="AlphaFoldDB" id="A0A7I7UCA1"/>
<dbReference type="Proteomes" id="UP000467252">
    <property type="component" value="Chromosome"/>
</dbReference>
<evidence type="ECO:0000313" key="3">
    <source>
        <dbReference type="Proteomes" id="UP000467252"/>
    </source>
</evidence>
<evidence type="ECO:0000256" key="1">
    <source>
        <dbReference type="SAM" id="MobiDB-lite"/>
    </source>
</evidence>